<dbReference type="EMBL" id="JAUZQC010000025">
    <property type="protein sequence ID" value="KAK5848131.1"/>
    <property type="molecule type" value="Genomic_DNA"/>
</dbReference>
<comment type="function">
    <text evidence="1">May be involved in neurite outgrowth.</text>
</comment>
<evidence type="ECO:0000313" key="5">
    <source>
        <dbReference type="Proteomes" id="UP001346869"/>
    </source>
</evidence>
<dbReference type="PANTHER" id="PTHR15718">
    <property type="entry name" value="G PROTEIN-REGULATED INDUCER OF NEURITE OUTGROWTH C-TERMINAL DOMAIN-CONTAINING PROTEIN"/>
    <property type="match status" value="1"/>
</dbReference>
<comment type="caution">
    <text evidence="4">The sequence shown here is derived from an EMBL/GenBank/DDBJ whole genome shotgun (WGS) entry which is preliminary data.</text>
</comment>
<feature type="compositionally biased region" description="Polar residues" evidence="2">
    <location>
        <begin position="561"/>
        <end position="573"/>
    </location>
</feature>
<protein>
    <recommendedName>
        <fullName evidence="3">G protein-regulated inducer of neurite outgrowth C-terminal domain-containing protein</fullName>
    </recommendedName>
</protein>
<dbReference type="Proteomes" id="UP001346869">
    <property type="component" value="Unassembled WGS sequence"/>
</dbReference>
<feature type="compositionally biased region" description="Polar residues" evidence="2">
    <location>
        <begin position="431"/>
        <end position="443"/>
    </location>
</feature>
<dbReference type="GO" id="GO:0005886">
    <property type="term" value="C:plasma membrane"/>
    <property type="evidence" value="ECO:0007669"/>
    <property type="project" value="TreeGrafter"/>
</dbReference>
<organism evidence="4 5">
    <name type="scientific">Eleginops maclovinus</name>
    <name type="common">Patagonian blennie</name>
    <name type="synonym">Eleginus maclovinus</name>
    <dbReference type="NCBI Taxonomy" id="56733"/>
    <lineage>
        <taxon>Eukaryota</taxon>
        <taxon>Metazoa</taxon>
        <taxon>Chordata</taxon>
        <taxon>Craniata</taxon>
        <taxon>Vertebrata</taxon>
        <taxon>Euteleostomi</taxon>
        <taxon>Actinopterygii</taxon>
        <taxon>Neopterygii</taxon>
        <taxon>Teleostei</taxon>
        <taxon>Neoteleostei</taxon>
        <taxon>Acanthomorphata</taxon>
        <taxon>Eupercaria</taxon>
        <taxon>Perciformes</taxon>
        <taxon>Notothenioidei</taxon>
        <taxon>Eleginopidae</taxon>
        <taxon>Eleginops</taxon>
    </lineage>
</organism>
<evidence type="ECO:0000259" key="3">
    <source>
        <dbReference type="Pfam" id="PF15235"/>
    </source>
</evidence>
<feature type="compositionally biased region" description="Polar residues" evidence="2">
    <location>
        <begin position="221"/>
        <end position="233"/>
    </location>
</feature>
<evidence type="ECO:0000256" key="1">
    <source>
        <dbReference type="ARBA" id="ARBA00002358"/>
    </source>
</evidence>
<name>A0AAN7WAX8_ELEMC</name>
<dbReference type="Pfam" id="PF15235">
    <property type="entry name" value="GRIN_C"/>
    <property type="match status" value="1"/>
</dbReference>
<dbReference type="GO" id="GO:0031175">
    <property type="term" value="P:neuron projection development"/>
    <property type="evidence" value="ECO:0007669"/>
    <property type="project" value="TreeGrafter"/>
</dbReference>
<evidence type="ECO:0000313" key="4">
    <source>
        <dbReference type="EMBL" id="KAK5848131.1"/>
    </source>
</evidence>
<feature type="compositionally biased region" description="Polar residues" evidence="2">
    <location>
        <begin position="251"/>
        <end position="260"/>
    </location>
</feature>
<feature type="region of interest" description="Disordered" evidence="2">
    <location>
        <begin position="1"/>
        <end position="468"/>
    </location>
</feature>
<feature type="compositionally biased region" description="Basic and acidic residues" evidence="2">
    <location>
        <begin position="286"/>
        <end position="298"/>
    </location>
</feature>
<feature type="compositionally biased region" description="Basic and acidic residues" evidence="2">
    <location>
        <begin position="548"/>
        <end position="560"/>
    </location>
</feature>
<feature type="domain" description="G protein-regulated inducer of neurite outgrowth C-terminal" evidence="3">
    <location>
        <begin position="688"/>
        <end position="787"/>
    </location>
</feature>
<dbReference type="InterPro" id="IPR032745">
    <property type="entry name" value="GRIN_C"/>
</dbReference>
<keyword evidence="5" id="KW-1185">Reference proteome</keyword>
<feature type="compositionally biased region" description="Low complexity" evidence="2">
    <location>
        <begin position="407"/>
        <end position="418"/>
    </location>
</feature>
<feature type="compositionally biased region" description="Polar residues" evidence="2">
    <location>
        <begin position="183"/>
        <end position="210"/>
    </location>
</feature>
<feature type="compositionally biased region" description="Polar residues" evidence="2">
    <location>
        <begin position="108"/>
        <end position="123"/>
    </location>
</feature>
<accession>A0AAN7WAX8</accession>
<feature type="compositionally biased region" description="Polar residues" evidence="2">
    <location>
        <begin position="331"/>
        <end position="353"/>
    </location>
</feature>
<reference evidence="4 5" key="1">
    <citation type="journal article" date="2023" name="Genes (Basel)">
        <title>Chromosome-Level Genome Assembly and Circadian Gene Repertoire of the Patagonia Blennie Eleginops maclovinus-The Closest Ancestral Proxy of Antarctic Cryonotothenioids.</title>
        <authorList>
            <person name="Cheng C.C."/>
            <person name="Rivera-Colon A.G."/>
            <person name="Minhas B.F."/>
            <person name="Wilson L."/>
            <person name="Rayamajhi N."/>
            <person name="Vargas-Chacoff L."/>
            <person name="Catchen J.M."/>
        </authorList>
    </citation>
    <scope>NUCLEOTIDE SEQUENCE [LARGE SCALE GENOMIC DNA]</scope>
    <source>
        <strain evidence="4">JMC-PN-2008</strain>
    </source>
</reference>
<feature type="compositionally biased region" description="Basic and acidic residues" evidence="2">
    <location>
        <begin position="124"/>
        <end position="135"/>
    </location>
</feature>
<gene>
    <name evidence="4" type="ORF">PBY51_005773</name>
</gene>
<feature type="compositionally biased region" description="Polar residues" evidence="2">
    <location>
        <begin position="393"/>
        <end position="405"/>
    </location>
</feature>
<feature type="compositionally biased region" description="Basic and acidic residues" evidence="2">
    <location>
        <begin position="151"/>
        <end position="166"/>
    </location>
</feature>
<dbReference type="PANTHER" id="PTHR15718:SF3">
    <property type="entry name" value="G PROTEIN-REGULATED INDUCER OF NEURITE OUTGROWTH C-TERMINAL DOMAIN-CONTAINING PROTEIN"/>
    <property type="match status" value="1"/>
</dbReference>
<feature type="region of interest" description="Disordered" evidence="2">
    <location>
        <begin position="523"/>
        <end position="573"/>
    </location>
</feature>
<reference evidence="4 5" key="2">
    <citation type="journal article" date="2023" name="Mol. Biol. Evol.">
        <title>Genomics of Secondarily Temperate Adaptation in the Only Non-Antarctic Icefish.</title>
        <authorList>
            <person name="Rivera-Colon A.G."/>
            <person name="Rayamajhi N."/>
            <person name="Minhas B.F."/>
            <person name="Madrigal G."/>
            <person name="Bilyk K.T."/>
            <person name="Yoon V."/>
            <person name="Hune M."/>
            <person name="Gregory S."/>
            <person name="Cheng C.H.C."/>
            <person name="Catchen J.M."/>
        </authorList>
    </citation>
    <scope>NUCLEOTIDE SEQUENCE [LARGE SCALE GENOMIC DNA]</scope>
    <source>
        <strain evidence="4">JMC-PN-2008</strain>
    </source>
</reference>
<feature type="compositionally biased region" description="Basic and acidic residues" evidence="2">
    <location>
        <begin position="316"/>
        <end position="330"/>
    </location>
</feature>
<feature type="compositionally biased region" description="Acidic residues" evidence="2">
    <location>
        <begin position="1"/>
        <end position="11"/>
    </location>
</feature>
<dbReference type="AlphaFoldDB" id="A0AAN7WAX8"/>
<feature type="compositionally biased region" description="Polar residues" evidence="2">
    <location>
        <begin position="35"/>
        <end position="45"/>
    </location>
</feature>
<sequence length="802" mass="86419">MDDVQSEDLIPEEVGRADALGNTDPNATWGAEPNFNLNLTLTSPSNPRPTKKGGGAKDDSSRQKSKIPALCLTPTAEQLLKSPNTKCTSALNPKTHSNTAVSPKPNRMEQSTISTSPRTTGEVKSQDFHNQKEDSNCPQLTNQTPTTTKAQKQDAARQESRTHGSETPKAQNQKAEMVMLSAKTPQPSSVNPKPSTQRNSSGARSRNTSGSKEKPEGKDSSVGSRSKTSSNASLDPKTAVGFKDSVDSKSRSASKNSLGSKDSLDSKTGIHFKARPLCKSGTVSRDSLDFKTVTEIKASKNSPDSKTAVGLMGSKDNLDPKTPSDSKDSFNLKTTSSSKLGPTCLTSKSSLVGSKTDFVESATQLSSRTRSKDFNLNATDAKPSPDPKAGLDSSESGPVRSSSKSVLADLSPASLLPPRTSPGNRIPDCGSGQTLGSIPTGPTTAVPRSPGSAQGPLAPLATSSPKIRTTVSLTMTPASTPCVTEETNTSRTSHYTSLSQGLTFDSIKKTSMKHEKRVDVMIHGPPPSHLGDPNTNNASGKILPSRGEGSRKQEKGKQKDGASSTLHLLPQLSTPVRSLREKATMTDPSVVLHSLGRERREVGVQVEVEHLASIDSSWQMRTPSSGSLMSPTVQHICKIDIELCSQSVLPSVETDRASSLPACLRTYSFEQNPQITSELQLRQKRDLSAESIWEDQEEVARDQTLEEVEAEEQEESGRPQKVAWDDQGRTWEVYGASVDLESLGTAIQSHLESKIREQQKHIRTLRQSVCSDSSLRAYRMRKRRKRRAGILGCCRKAPNVEE</sequence>
<feature type="compositionally biased region" description="Polar residues" evidence="2">
    <location>
        <begin position="361"/>
        <end position="378"/>
    </location>
</feature>
<dbReference type="InterPro" id="IPR026646">
    <property type="entry name" value="GPRIN2-like/GPRIN3"/>
</dbReference>
<proteinExistence type="predicted"/>
<evidence type="ECO:0000256" key="2">
    <source>
        <dbReference type="SAM" id="MobiDB-lite"/>
    </source>
</evidence>
<feature type="compositionally biased region" description="Polar residues" evidence="2">
    <location>
        <begin position="81"/>
        <end position="101"/>
    </location>
</feature>
<feature type="compositionally biased region" description="Polar residues" evidence="2">
    <location>
        <begin position="136"/>
        <end position="150"/>
    </location>
</feature>